<proteinExistence type="predicted"/>
<dbReference type="Gene3D" id="3.30.200.20">
    <property type="entry name" value="Phosphorylase Kinase, domain 1"/>
    <property type="match status" value="1"/>
</dbReference>
<dbReference type="InterPro" id="IPR008271">
    <property type="entry name" value="Ser/Thr_kinase_AS"/>
</dbReference>
<dbReference type="SMART" id="SM00220">
    <property type="entry name" value="S_TKc"/>
    <property type="match status" value="1"/>
</dbReference>
<dbReference type="Gene3D" id="1.10.510.10">
    <property type="entry name" value="Transferase(Phosphotransferase) domain 1"/>
    <property type="match status" value="1"/>
</dbReference>
<dbReference type="AlphaFoldDB" id="A0A150SVF9"/>
<dbReference type="InterPro" id="IPR011009">
    <property type="entry name" value="Kinase-like_dom_sf"/>
</dbReference>
<protein>
    <submittedName>
        <fullName evidence="8">Protein kinase</fullName>
    </submittedName>
</protein>
<dbReference type="PROSITE" id="PS50011">
    <property type="entry name" value="PROTEIN_KINASE_DOM"/>
    <property type="match status" value="1"/>
</dbReference>
<dbReference type="Pfam" id="PF00069">
    <property type="entry name" value="Pkinase"/>
    <property type="match status" value="2"/>
</dbReference>
<keyword evidence="4 5" id="KW-0067">ATP-binding</keyword>
<name>A0A150SVF9_SORCE</name>
<feature type="domain" description="Protein kinase" evidence="7">
    <location>
        <begin position="26"/>
        <end position="344"/>
    </location>
</feature>
<evidence type="ECO:0000256" key="3">
    <source>
        <dbReference type="ARBA" id="ARBA00022777"/>
    </source>
</evidence>
<evidence type="ECO:0000313" key="9">
    <source>
        <dbReference type="Proteomes" id="UP000075515"/>
    </source>
</evidence>
<dbReference type="InterPro" id="IPR017441">
    <property type="entry name" value="Protein_kinase_ATP_BS"/>
</dbReference>
<evidence type="ECO:0000256" key="2">
    <source>
        <dbReference type="ARBA" id="ARBA00022741"/>
    </source>
</evidence>
<keyword evidence="3 8" id="KW-0418">Kinase</keyword>
<organism evidence="8 9">
    <name type="scientific">Sorangium cellulosum</name>
    <name type="common">Polyangium cellulosum</name>
    <dbReference type="NCBI Taxonomy" id="56"/>
    <lineage>
        <taxon>Bacteria</taxon>
        <taxon>Pseudomonadati</taxon>
        <taxon>Myxococcota</taxon>
        <taxon>Polyangia</taxon>
        <taxon>Polyangiales</taxon>
        <taxon>Polyangiaceae</taxon>
        <taxon>Sorangium</taxon>
    </lineage>
</organism>
<dbReference type="EMBL" id="JEMC01001541">
    <property type="protein sequence ID" value="KYF96464.1"/>
    <property type="molecule type" value="Genomic_DNA"/>
</dbReference>
<dbReference type="PANTHER" id="PTHR43289:SF6">
    <property type="entry name" value="SERINE_THREONINE-PROTEIN KINASE NEKL-3"/>
    <property type="match status" value="1"/>
</dbReference>
<dbReference type="SUPFAM" id="SSF56112">
    <property type="entry name" value="Protein kinase-like (PK-like)"/>
    <property type="match status" value="1"/>
</dbReference>
<dbReference type="PROSITE" id="PS00107">
    <property type="entry name" value="PROTEIN_KINASE_ATP"/>
    <property type="match status" value="1"/>
</dbReference>
<keyword evidence="2 5" id="KW-0547">Nucleotide-binding</keyword>
<dbReference type="PANTHER" id="PTHR43289">
    <property type="entry name" value="MITOGEN-ACTIVATED PROTEIN KINASE KINASE KINASE 20-RELATED"/>
    <property type="match status" value="1"/>
</dbReference>
<dbReference type="GO" id="GO:0005524">
    <property type="term" value="F:ATP binding"/>
    <property type="evidence" value="ECO:0007669"/>
    <property type="project" value="UniProtKB-UniRule"/>
</dbReference>
<dbReference type="Proteomes" id="UP000075515">
    <property type="component" value="Unassembled WGS sequence"/>
</dbReference>
<feature type="region of interest" description="Disordered" evidence="6">
    <location>
        <begin position="166"/>
        <end position="212"/>
    </location>
</feature>
<sequence>MLAQRSRNSEDLPMDHDIDDVIDGRYKLIEVVGQGGHGVVYRALDQETGTHVAVKYLRPEFSSDPALKARMRREASAMGALSGTSATQVFAFSEAPDGTLYIVMEFLKGSDLETTLRRLEARNQRLPLARLRELFRPIIDTLDAAHARGIVHRDLKPANIFVLDIDASGPPSSRSPRHRGNPGHAAHGSPPAVDAIRAAGDGAGGGAPADRGAANRGGVRLLDFGLVKVMQADPLTREGAIPGSPSYIAPEVWKGRPQEIDHRIDIYSLGAVIFRALAGRVPFAGASRVDILLAAARGPRPSLHAFRPDLPPEVDAWVARALAVIPEERFQDVRALWSALEPLLDRAARAEAEAAGGGAIPR</sequence>
<evidence type="ECO:0000256" key="6">
    <source>
        <dbReference type="SAM" id="MobiDB-lite"/>
    </source>
</evidence>
<comment type="caution">
    <text evidence="8">The sequence shown here is derived from an EMBL/GenBank/DDBJ whole genome shotgun (WGS) entry which is preliminary data.</text>
</comment>
<keyword evidence="1" id="KW-0808">Transferase</keyword>
<evidence type="ECO:0000256" key="1">
    <source>
        <dbReference type="ARBA" id="ARBA00022679"/>
    </source>
</evidence>
<dbReference type="GO" id="GO:0004674">
    <property type="term" value="F:protein serine/threonine kinase activity"/>
    <property type="evidence" value="ECO:0007669"/>
    <property type="project" value="TreeGrafter"/>
</dbReference>
<dbReference type="InterPro" id="IPR000719">
    <property type="entry name" value="Prot_kinase_dom"/>
</dbReference>
<evidence type="ECO:0000259" key="7">
    <source>
        <dbReference type="PROSITE" id="PS50011"/>
    </source>
</evidence>
<feature type="binding site" evidence="5">
    <location>
        <position position="55"/>
    </location>
    <ligand>
        <name>ATP</name>
        <dbReference type="ChEBI" id="CHEBI:30616"/>
    </ligand>
</feature>
<reference evidence="8 9" key="1">
    <citation type="submission" date="2014-02" db="EMBL/GenBank/DDBJ databases">
        <title>The small core and large imbalanced accessory genome model reveals a collaborative survival strategy of Sorangium cellulosum strains in nature.</title>
        <authorList>
            <person name="Han K."/>
            <person name="Peng R."/>
            <person name="Blom J."/>
            <person name="Li Y.-Z."/>
        </authorList>
    </citation>
    <scope>NUCLEOTIDE SEQUENCE [LARGE SCALE GENOMIC DNA]</scope>
    <source>
        <strain evidence="8 9">So0149</strain>
    </source>
</reference>
<evidence type="ECO:0000256" key="5">
    <source>
        <dbReference type="PROSITE-ProRule" id="PRU10141"/>
    </source>
</evidence>
<dbReference type="CDD" id="cd14014">
    <property type="entry name" value="STKc_PknB_like"/>
    <property type="match status" value="1"/>
</dbReference>
<gene>
    <name evidence="8" type="ORF">BE18_09075</name>
</gene>
<evidence type="ECO:0000256" key="4">
    <source>
        <dbReference type="ARBA" id="ARBA00022840"/>
    </source>
</evidence>
<accession>A0A150SVF9</accession>
<dbReference type="PROSITE" id="PS00108">
    <property type="entry name" value="PROTEIN_KINASE_ST"/>
    <property type="match status" value="1"/>
</dbReference>
<evidence type="ECO:0000313" key="8">
    <source>
        <dbReference type="EMBL" id="KYF96464.1"/>
    </source>
</evidence>